<name>A0ABW1VCC7_9BACL</name>
<evidence type="ECO:0000256" key="2">
    <source>
        <dbReference type="ARBA" id="ARBA00005582"/>
    </source>
</evidence>
<comment type="cofactor">
    <cofactor evidence="1">
        <name>Mg(2+)</name>
        <dbReference type="ChEBI" id="CHEBI:18420"/>
    </cofactor>
</comment>
<evidence type="ECO:0000259" key="6">
    <source>
        <dbReference type="PROSITE" id="PS51462"/>
    </source>
</evidence>
<evidence type="ECO:0000313" key="7">
    <source>
        <dbReference type="EMBL" id="MFC6335066.1"/>
    </source>
</evidence>
<protein>
    <submittedName>
        <fullName evidence="7">NUDIX domain-containing protein</fullName>
    </submittedName>
</protein>
<dbReference type="SUPFAM" id="SSF55811">
    <property type="entry name" value="Nudix"/>
    <property type="match status" value="1"/>
</dbReference>
<evidence type="ECO:0000256" key="5">
    <source>
        <dbReference type="ARBA" id="ARBA00022842"/>
    </source>
</evidence>
<evidence type="ECO:0000256" key="1">
    <source>
        <dbReference type="ARBA" id="ARBA00001946"/>
    </source>
</evidence>
<dbReference type="EMBL" id="JBHSTE010000009">
    <property type="protein sequence ID" value="MFC6335066.1"/>
    <property type="molecule type" value="Genomic_DNA"/>
</dbReference>
<proteinExistence type="inferred from homology"/>
<comment type="similarity">
    <text evidence="2">Belongs to the Nudix hydrolase family.</text>
</comment>
<keyword evidence="3" id="KW-0479">Metal-binding</keyword>
<dbReference type="InterPro" id="IPR015797">
    <property type="entry name" value="NUDIX_hydrolase-like_dom_sf"/>
</dbReference>
<keyword evidence="8" id="KW-1185">Reference proteome</keyword>
<reference evidence="8" key="1">
    <citation type="journal article" date="2019" name="Int. J. Syst. Evol. Microbiol.">
        <title>The Global Catalogue of Microorganisms (GCM) 10K type strain sequencing project: providing services to taxonomists for standard genome sequencing and annotation.</title>
        <authorList>
            <consortium name="The Broad Institute Genomics Platform"/>
            <consortium name="The Broad Institute Genome Sequencing Center for Infectious Disease"/>
            <person name="Wu L."/>
            <person name="Ma J."/>
        </authorList>
    </citation>
    <scope>NUCLEOTIDE SEQUENCE [LARGE SCALE GENOMIC DNA]</scope>
    <source>
        <strain evidence="8">PCU 280</strain>
    </source>
</reference>
<dbReference type="PANTHER" id="PTHR43758:SF2">
    <property type="entry name" value="OXIDIZED PURINE NUCLEOSIDE TRIPHOSPHATE HYDROLASE"/>
    <property type="match status" value="1"/>
</dbReference>
<accession>A0ABW1VCC7</accession>
<evidence type="ECO:0000256" key="4">
    <source>
        <dbReference type="ARBA" id="ARBA00022801"/>
    </source>
</evidence>
<keyword evidence="5" id="KW-0460">Magnesium</keyword>
<gene>
    <name evidence="7" type="ORF">ACFP56_20740</name>
</gene>
<dbReference type="CDD" id="cd18886">
    <property type="entry name" value="NUDIX_MutT_Nudt1"/>
    <property type="match status" value="1"/>
</dbReference>
<sequence>MLKYTICFMICGSEVLLLNRLKSPNMGLWNGIGGKLEANETPLQSIVREIKEETGLQVNEQDIEPAGIVRWESEPPSFSSGMYLYRCSLSDKAVQTPAVVDEGLLMWKPLDWVLNEDNLGVVDNIQHFLPFLLQGECQLEHIFTYNSKDELIGYRANQLDPTSRYV</sequence>
<feature type="domain" description="Nudix hydrolase" evidence="6">
    <location>
        <begin position="1"/>
        <end position="134"/>
    </location>
</feature>
<dbReference type="Pfam" id="PF00293">
    <property type="entry name" value="NUDIX"/>
    <property type="match status" value="1"/>
</dbReference>
<evidence type="ECO:0000256" key="3">
    <source>
        <dbReference type="ARBA" id="ARBA00022723"/>
    </source>
</evidence>
<dbReference type="PROSITE" id="PS51462">
    <property type="entry name" value="NUDIX"/>
    <property type="match status" value="1"/>
</dbReference>
<keyword evidence="4" id="KW-0378">Hydrolase</keyword>
<evidence type="ECO:0000313" key="8">
    <source>
        <dbReference type="Proteomes" id="UP001596233"/>
    </source>
</evidence>
<organism evidence="7 8">
    <name type="scientific">Paenibacillus septentrionalis</name>
    <dbReference type="NCBI Taxonomy" id="429342"/>
    <lineage>
        <taxon>Bacteria</taxon>
        <taxon>Bacillati</taxon>
        <taxon>Bacillota</taxon>
        <taxon>Bacilli</taxon>
        <taxon>Bacillales</taxon>
        <taxon>Paenibacillaceae</taxon>
        <taxon>Paenibacillus</taxon>
    </lineage>
</organism>
<comment type="caution">
    <text evidence="7">The sequence shown here is derived from an EMBL/GenBank/DDBJ whole genome shotgun (WGS) entry which is preliminary data.</text>
</comment>
<dbReference type="PANTHER" id="PTHR43758">
    <property type="entry name" value="7,8-DIHYDRO-8-OXOGUANINE TRIPHOSPHATASE"/>
    <property type="match status" value="1"/>
</dbReference>
<dbReference type="Gene3D" id="3.90.79.10">
    <property type="entry name" value="Nucleoside Triphosphate Pyrophosphohydrolase"/>
    <property type="match status" value="1"/>
</dbReference>
<dbReference type="InterPro" id="IPR000086">
    <property type="entry name" value="NUDIX_hydrolase_dom"/>
</dbReference>
<dbReference type="Proteomes" id="UP001596233">
    <property type="component" value="Unassembled WGS sequence"/>
</dbReference>